<evidence type="ECO:0000313" key="2">
    <source>
        <dbReference type="Proteomes" id="UP000095285"/>
    </source>
</evidence>
<keyword evidence="2" id="KW-1185">Reference proteome</keyword>
<reference evidence="3" key="2">
    <citation type="submission" date="2016-11" db="UniProtKB">
        <authorList>
            <consortium name="WormBaseParasite"/>
        </authorList>
    </citation>
    <scope>IDENTIFICATION</scope>
</reference>
<dbReference type="EMBL" id="JH712132">
    <property type="protein sequence ID" value="EFO22965.1"/>
    <property type="molecule type" value="Genomic_DNA"/>
</dbReference>
<evidence type="ECO:0000313" key="3">
    <source>
        <dbReference type="WBParaSite" id="EN70_9872"/>
    </source>
</evidence>
<dbReference type="WBParaSite" id="EN70_9872">
    <property type="protein sequence ID" value="EN70_9872"/>
    <property type="gene ID" value="EN70_9872"/>
</dbReference>
<accession>A0A1S0U0L5</accession>
<dbReference type="RefSeq" id="XP_003141104.1">
    <property type="nucleotide sequence ID" value="XM_003141056.1"/>
</dbReference>
<gene>
    <name evidence="1 3" type="ORF">LOAG_05519</name>
</gene>
<dbReference type="KEGG" id="loa:LOAG_05519"/>
<sequence>MAWNDDFKHWPSQCDVRTVVCHKGRYLVSTKWPAQISVVPGADSFSVAWWLT</sequence>
<dbReference type="Proteomes" id="UP000095285">
    <property type="component" value="Unassembled WGS sequence"/>
</dbReference>
<protein>
    <submittedName>
        <fullName evidence="3">Transposase</fullName>
    </submittedName>
</protein>
<accession>A0A1I7W5G2</accession>
<dbReference type="GeneID" id="9942930"/>
<proteinExistence type="predicted"/>
<name>A0A1I7W5G2_LOALO</name>
<organism evidence="2 3">
    <name type="scientific">Loa loa</name>
    <name type="common">Eye worm</name>
    <name type="synonym">Filaria loa</name>
    <dbReference type="NCBI Taxonomy" id="7209"/>
    <lineage>
        <taxon>Eukaryota</taxon>
        <taxon>Metazoa</taxon>
        <taxon>Ecdysozoa</taxon>
        <taxon>Nematoda</taxon>
        <taxon>Chromadorea</taxon>
        <taxon>Rhabditida</taxon>
        <taxon>Spirurina</taxon>
        <taxon>Spiruromorpha</taxon>
        <taxon>Filarioidea</taxon>
        <taxon>Onchocercidae</taxon>
        <taxon>Loa</taxon>
    </lineage>
</organism>
<evidence type="ECO:0000313" key="1">
    <source>
        <dbReference type="EMBL" id="EFO22965.1"/>
    </source>
</evidence>
<reference evidence="1 2" key="1">
    <citation type="submission" date="2012-04" db="EMBL/GenBank/DDBJ databases">
        <title>The Genome Sequence of Loa loa.</title>
        <authorList>
            <consortium name="The Broad Institute Genome Sequencing Platform"/>
            <consortium name="Broad Institute Genome Sequencing Center for Infectious Disease"/>
            <person name="Nutman T.B."/>
            <person name="Fink D.L."/>
            <person name="Russ C."/>
            <person name="Young S."/>
            <person name="Zeng Q."/>
            <person name="Gargeya S."/>
            <person name="Alvarado L."/>
            <person name="Berlin A."/>
            <person name="Chapman S.B."/>
            <person name="Chen Z."/>
            <person name="Freedman E."/>
            <person name="Gellesch M."/>
            <person name="Goldberg J."/>
            <person name="Griggs A."/>
            <person name="Gujja S."/>
            <person name="Heilman E.R."/>
            <person name="Heiman D."/>
            <person name="Howarth C."/>
            <person name="Mehta T."/>
            <person name="Neiman D."/>
            <person name="Pearson M."/>
            <person name="Roberts A."/>
            <person name="Saif S."/>
            <person name="Shea T."/>
            <person name="Shenoy N."/>
            <person name="Sisk P."/>
            <person name="Stolte C."/>
            <person name="Sykes S."/>
            <person name="White J."/>
            <person name="Yandava C."/>
            <person name="Haas B."/>
            <person name="Henn M.R."/>
            <person name="Nusbaum C."/>
            <person name="Birren B."/>
        </authorList>
    </citation>
    <scope>NUCLEOTIDE SEQUENCE [LARGE SCALE GENOMIC DNA]</scope>
</reference>
<dbReference type="AlphaFoldDB" id="A0A1I7W5G2"/>
<dbReference type="CTD" id="9942930"/>